<comment type="caution">
    <text evidence="1">The sequence shown here is derived from an EMBL/GenBank/DDBJ whole genome shotgun (WGS) entry which is preliminary data.</text>
</comment>
<reference evidence="1" key="1">
    <citation type="submission" date="2024-09" db="EMBL/GenBank/DDBJ databases">
        <title>Black Yeasts Isolated from many extreme environments.</title>
        <authorList>
            <person name="Coleine C."/>
            <person name="Stajich J.E."/>
            <person name="Selbmann L."/>
        </authorList>
    </citation>
    <scope>NUCLEOTIDE SEQUENCE</scope>
    <source>
        <strain evidence="1">CCFEE 5737</strain>
    </source>
</reference>
<dbReference type="EMBL" id="JAWDJW010000001">
    <property type="protein sequence ID" value="KAK3082328.1"/>
    <property type="molecule type" value="Genomic_DNA"/>
</dbReference>
<proteinExistence type="predicted"/>
<evidence type="ECO:0000313" key="1">
    <source>
        <dbReference type="EMBL" id="KAK3082328.1"/>
    </source>
</evidence>
<organism evidence="1 2">
    <name type="scientific">Coniosporium uncinatum</name>
    <dbReference type="NCBI Taxonomy" id="93489"/>
    <lineage>
        <taxon>Eukaryota</taxon>
        <taxon>Fungi</taxon>
        <taxon>Dikarya</taxon>
        <taxon>Ascomycota</taxon>
        <taxon>Pezizomycotina</taxon>
        <taxon>Dothideomycetes</taxon>
        <taxon>Dothideomycetes incertae sedis</taxon>
        <taxon>Coniosporium</taxon>
    </lineage>
</organism>
<name>A0ACC3E0D4_9PEZI</name>
<accession>A0ACC3E0D4</accession>
<keyword evidence="2" id="KW-1185">Reference proteome</keyword>
<sequence length="266" mass="26676">MKNTIALVAAFLAVAHATPVPQGFSLCNYFGTCSSTTSSTSTRATSTAITSSTATSVATTTTRTSSPSTTTANSSACKTQTAGRSTENGVTETNCCTPLTVIFARGTGEFGNVGTVAGPPMFKSLRCKLGASGVTVQGVTYPASLAGNANQGADGGPEMAKLVKQALSECPNTKIVVSGYSQGGMVVHNAFSAQGLTSTQVAAAVLFGDPMNGRVVGNLPTAKVKQYCANGDSVCEGGGFAITPAHTSYGNNADAAADWIISVTGV</sequence>
<evidence type="ECO:0000313" key="2">
    <source>
        <dbReference type="Proteomes" id="UP001186974"/>
    </source>
</evidence>
<protein>
    <submittedName>
        <fullName evidence="1">Uncharacterized protein</fullName>
    </submittedName>
</protein>
<dbReference type="Proteomes" id="UP001186974">
    <property type="component" value="Unassembled WGS sequence"/>
</dbReference>
<gene>
    <name evidence="1" type="ORF">LTS18_004240</name>
</gene>